<feature type="transmembrane region" description="Helical" evidence="6">
    <location>
        <begin position="274"/>
        <end position="298"/>
    </location>
</feature>
<dbReference type="Proteomes" id="UP000034753">
    <property type="component" value="Unassembled WGS sequence"/>
</dbReference>
<feature type="transmembrane region" description="Helical" evidence="6">
    <location>
        <begin position="124"/>
        <end position="149"/>
    </location>
</feature>
<dbReference type="AlphaFoldDB" id="A0A0G0WEN3"/>
<keyword evidence="4 6" id="KW-1133">Transmembrane helix</keyword>
<sequence>MLSYYIVSFISKRAVKNVLSAAVILVTFVFIAKTLNSYYGQLQEALFSFSPLRIGVAVCLFIGYLYMRALSWRFLVLSLGASIDKVNGLSIWFFSEATRFIPGNVWSFASRVYLSRQKNLPRDIAILAVPVEIAVVAITATLFSLFAVYKNVEKLPINLAFLVFIGGMVVGLLGLYFLKNLVKRFLSKLIAQNVNPRVLLVVFLFQIVAWTLYGLGTITLIDNLNTGNVPLLFSSSLLAWLVGYLSFITPMGLGVREGAFIVLTGQQMGVPQAAFIALLSRAVLIVAELVNLIFWVIAKRARSNQLS</sequence>
<comment type="caution">
    <text evidence="7">The sequence shown here is derived from an EMBL/GenBank/DDBJ whole genome shotgun (WGS) entry which is preliminary data.</text>
</comment>
<evidence type="ECO:0000256" key="3">
    <source>
        <dbReference type="ARBA" id="ARBA00022692"/>
    </source>
</evidence>
<dbReference type="EMBL" id="LCBN01000072">
    <property type="protein sequence ID" value="KKS11469.1"/>
    <property type="molecule type" value="Genomic_DNA"/>
</dbReference>
<keyword evidence="2" id="KW-1003">Cell membrane</keyword>
<proteinExistence type="predicted"/>
<evidence type="ECO:0000256" key="6">
    <source>
        <dbReference type="SAM" id="Phobius"/>
    </source>
</evidence>
<comment type="subcellular location">
    <subcellularLocation>
        <location evidence="1">Cell membrane</location>
        <topology evidence="1">Multi-pass membrane protein</topology>
    </subcellularLocation>
</comment>
<feature type="transmembrane region" description="Helical" evidence="6">
    <location>
        <begin position="233"/>
        <end position="253"/>
    </location>
</feature>
<protein>
    <submittedName>
        <fullName evidence="7">Uncharacterized protein</fullName>
    </submittedName>
</protein>
<name>A0A0G0WEN3_9BACT</name>
<dbReference type="InterPro" id="IPR022791">
    <property type="entry name" value="L-PG_synthase/AglD"/>
</dbReference>
<keyword evidence="3 6" id="KW-0812">Transmembrane</keyword>
<evidence type="ECO:0000256" key="2">
    <source>
        <dbReference type="ARBA" id="ARBA00022475"/>
    </source>
</evidence>
<feature type="transmembrane region" description="Helical" evidence="6">
    <location>
        <begin position="198"/>
        <end position="221"/>
    </location>
</feature>
<feature type="transmembrane region" description="Helical" evidence="6">
    <location>
        <begin position="45"/>
        <end position="67"/>
    </location>
</feature>
<evidence type="ECO:0000256" key="1">
    <source>
        <dbReference type="ARBA" id="ARBA00004651"/>
    </source>
</evidence>
<evidence type="ECO:0000313" key="8">
    <source>
        <dbReference type="Proteomes" id="UP000034753"/>
    </source>
</evidence>
<evidence type="ECO:0000256" key="5">
    <source>
        <dbReference type="ARBA" id="ARBA00023136"/>
    </source>
</evidence>
<reference evidence="7 8" key="1">
    <citation type="journal article" date="2015" name="Nature">
        <title>rRNA introns, odd ribosomes, and small enigmatic genomes across a large radiation of phyla.</title>
        <authorList>
            <person name="Brown C.T."/>
            <person name="Hug L.A."/>
            <person name="Thomas B.C."/>
            <person name="Sharon I."/>
            <person name="Castelle C.J."/>
            <person name="Singh A."/>
            <person name="Wilkins M.J."/>
            <person name="Williams K.H."/>
            <person name="Banfield J.F."/>
        </authorList>
    </citation>
    <scope>NUCLEOTIDE SEQUENCE [LARGE SCALE GENOMIC DNA]</scope>
</reference>
<evidence type="ECO:0000256" key="4">
    <source>
        <dbReference type="ARBA" id="ARBA00022989"/>
    </source>
</evidence>
<keyword evidence="5 6" id="KW-0472">Membrane</keyword>
<dbReference type="GO" id="GO:0005886">
    <property type="term" value="C:plasma membrane"/>
    <property type="evidence" value="ECO:0007669"/>
    <property type="project" value="UniProtKB-SubCell"/>
</dbReference>
<feature type="transmembrane region" description="Helical" evidence="6">
    <location>
        <begin position="18"/>
        <end position="39"/>
    </location>
</feature>
<feature type="transmembrane region" description="Helical" evidence="6">
    <location>
        <begin position="155"/>
        <end position="178"/>
    </location>
</feature>
<dbReference type="Pfam" id="PF03706">
    <property type="entry name" value="LPG_synthase_TM"/>
    <property type="match status" value="1"/>
</dbReference>
<organism evidence="7 8">
    <name type="scientific">Candidatus Daviesbacteria bacterium GW2011_GWB1_41_5</name>
    <dbReference type="NCBI Taxonomy" id="1618429"/>
    <lineage>
        <taxon>Bacteria</taxon>
        <taxon>Candidatus Daviesiibacteriota</taxon>
    </lineage>
</organism>
<gene>
    <name evidence="7" type="ORF">UU67_C0072G0002</name>
</gene>
<evidence type="ECO:0000313" key="7">
    <source>
        <dbReference type="EMBL" id="KKS11469.1"/>
    </source>
</evidence>
<accession>A0A0G0WEN3</accession>